<comment type="caution">
    <text evidence="1">The sequence shown here is derived from an EMBL/GenBank/DDBJ whole genome shotgun (WGS) entry which is preliminary data.</text>
</comment>
<evidence type="ECO:0000313" key="1">
    <source>
        <dbReference type="EMBL" id="KWV60834.1"/>
    </source>
</evidence>
<reference evidence="1 2" key="1">
    <citation type="submission" date="2015-11" db="EMBL/GenBank/DDBJ databases">
        <title>Draft Genome Sequence of the Strain BR 10303 (Bradyrhizobium sp.) isolated from nodules of Centrolobium paraense.</title>
        <authorList>
            <person name="Zelli J.E."/>
            <person name="Simoes-Araujo J.L."/>
            <person name="Barauna A.C."/>
            <person name="Silva K."/>
        </authorList>
    </citation>
    <scope>NUCLEOTIDE SEQUENCE [LARGE SCALE GENOMIC DNA]</scope>
    <source>
        <strain evidence="1 2">BR 10303</strain>
    </source>
</reference>
<accession>A0A109K4U4</accession>
<dbReference type="AlphaFoldDB" id="A0A109K4U4"/>
<sequence length="271" mass="30640">MTPGQGAKPLELQLAKTKSEPSLIDRIAAVHPKYAALLTKQRELLDRQDELQRELNNGTPQIFHFGRSEDGERVSMTPERVSLAERARRATLGWVAQLPKPKPKPKLRHEGAVELVGELLSPQPIEELNPPPLPPAWAEEPRYRAIGQELESIAEALKLLAPELTKARREYSELVVAQRREEYQALVESIVDRARAFGDEISRHHTFINQQREDGVEWLHYRPINMGSLAYIADPTCPLNTLIESAIEHRHVGAGKSPRWTVPANIQLLVR</sequence>
<evidence type="ECO:0000313" key="2">
    <source>
        <dbReference type="Proteomes" id="UP000057737"/>
    </source>
</evidence>
<dbReference type="EMBL" id="LNCU01000011">
    <property type="protein sequence ID" value="KWV60834.1"/>
    <property type="molecule type" value="Genomic_DNA"/>
</dbReference>
<proteinExistence type="predicted"/>
<organism evidence="1 2">
    <name type="scientific">Bradyrhizobium macuxiense</name>
    <dbReference type="NCBI Taxonomy" id="1755647"/>
    <lineage>
        <taxon>Bacteria</taxon>
        <taxon>Pseudomonadati</taxon>
        <taxon>Pseudomonadota</taxon>
        <taxon>Alphaproteobacteria</taxon>
        <taxon>Hyphomicrobiales</taxon>
        <taxon>Nitrobacteraceae</taxon>
        <taxon>Bradyrhizobium</taxon>
    </lineage>
</organism>
<name>A0A109K4U4_9BRAD</name>
<protein>
    <submittedName>
        <fullName evidence="1">Uncharacterized protein</fullName>
    </submittedName>
</protein>
<gene>
    <name evidence="1" type="ORF">AS156_27770</name>
</gene>
<keyword evidence="2" id="KW-1185">Reference proteome</keyword>
<dbReference type="Proteomes" id="UP000057737">
    <property type="component" value="Unassembled WGS sequence"/>
</dbReference>